<dbReference type="Gene3D" id="2.40.50.100">
    <property type="match status" value="1"/>
</dbReference>
<keyword evidence="13" id="KW-1185">Reference proteome</keyword>
<evidence type="ECO:0000256" key="1">
    <source>
        <dbReference type="SAM" id="Phobius"/>
    </source>
</evidence>
<evidence type="ECO:0000313" key="4">
    <source>
        <dbReference type="EMBL" id="EMN4143409.1"/>
    </source>
</evidence>
<reference evidence="10" key="2">
    <citation type="submission" date="2015-09" db="EMBL/GenBank/DDBJ databases">
        <title>Prevalence of NDMs in South Africa.</title>
        <authorList>
            <person name="Osei Sekyere J."/>
            <person name="Govinden U."/>
            <person name="Essack S."/>
            <person name="Haldorsen B."/>
            <person name="Samuelsen O."/>
            <person name="Aasnaes B."/>
            <person name="Sundsfjord A."/>
        </authorList>
    </citation>
    <scope>NUCLEOTIDE SEQUENCE [LARGE SCALE GENOMIC DNA]</scope>
    <source>
        <strain evidence="10">ST62:944112508</strain>
    </source>
</reference>
<dbReference type="EMBL" id="CP056573">
    <property type="protein sequence ID" value="QLV28574.1"/>
    <property type="molecule type" value="Genomic_DNA"/>
</dbReference>
<keyword evidence="1" id="KW-0812">Transmembrane</keyword>
<gene>
    <name evidence="2" type="ORF">AM363_27625</name>
    <name evidence="6" type="ORF">AN672_11265</name>
    <name evidence="7" type="ORF">HV178_00760</name>
    <name evidence="5" type="ORF">KV121_003250</name>
    <name evidence="8" type="ORF">O4000_00710</name>
    <name evidence="4" type="ORF">PQQ21_000602</name>
</gene>
<dbReference type="Proteomes" id="UP000263627">
    <property type="component" value="Chromosome"/>
</dbReference>
<dbReference type="GO" id="GO:0055085">
    <property type="term" value="P:transmembrane transport"/>
    <property type="evidence" value="ECO:0007669"/>
    <property type="project" value="InterPro"/>
</dbReference>
<accession>A0A0P8HLU0</accession>
<dbReference type="EMBL" id="LJEB01000045">
    <property type="protein sequence ID" value="KPR55500.1"/>
    <property type="molecule type" value="Genomic_DNA"/>
</dbReference>
<dbReference type="Proteomes" id="UP000050520">
    <property type="component" value="Unassembled WGS sequence"/>
</dbReference>
<evidence type="ECO:0000313" key="5">
    <source>
        <dbReference type="EMBL" id="HBH7043160.1"/>
    </source>
</evidence>
<evidence type="ECO:0000313" key="12">
    <source>
        <dbReference type="Proteomes" id="UP000512222"/>
    </source>
</evidence>
<dbReference type="EMBL" id="ABKLER030000002">
    <property type="protein sequence ID" value="EMN4143409.1"/>
    <property type="molecule type" value="Genomic_DNA"/>
</dbReference>
<organism evidence="3 9">
    <name type="scientific">Citrobacter freundii</name>
    <dbReference type="NCBI Taxonomy" id="546"/>
    <lineage>
        <taxon>Bacteria</taxon>
        <taxon>Pseudomonadati</taxon>
        <taxon>Pseudomonadota</taxon>
        <taxon>Gammaproteobacteria</taxon>
        <taxon>Enterobacterales</taxon>
        <taxon>Enterobacteriaceae</taxon>
        <taxon>Citrobacter</taxon>
        <taxon>Citrobacter freundii complex</taxon>
    </lineage>
</organism>
<dbReference type="PANTHER" id="PTHR30386:SF18">
    <property type="entry name" value="INNER MEMBRANE PROTEIN YIAV-RELATED"/>
    <property type="match status" value="1"/>
</dbReference>
<protein>
    <submittedName>
        <fullName evidence="2">HlyD family secretion protein</fullName>
    </submittedName>
    <submittedName>
        <fullName evidence="3">Multidrug resistance protein A</fullName>
    </submittedName>
</protein>
<reference evidence="2 11" key="5">
    <citation type="submission" date="2018-09" db="EMBL/GenBank/DDBJ databases">
        <title>Whole genome sequencing of Citrobacter freundii AR_0116.</title>
        <authorList>
            <person name="Conlan S."/>
            <person name="Thomas P.J."/>
            <person name="Mullikin J."/>
            <person name="Frank K.M."/>
            <person name="Segre J.A."/>
        </authorList>
    </citation>
    <scope>NUCLEOTIDE SEQUENCE [LARGE SCALE GENOMIC DNA]</scope>
    <source>
        <strain evidence="2 11">AR_0116</strain>
    </source>
</reference>
<reference evidence="3 9" key="1">
    <citation type="submission" date="2013-10" db="EMBL/GenBank/DDBJ databases">
        <title>Antibiotic resistance diversity of beta-lactamase producers in the General Hospital Vienna.</title>
        <authorList>
            <person name="Barisic I."/>
            <person name="Mitteregger D."/>
            <person name="Hirschl A.M."/>
            <person name="Noehammer C."/>
            <person name="Wiesinger-Mayr H."/>
        </authorList>
    </citation>
    <scope>NUCLEOTIDE SEQUENCE [LARGE SCALE GENOMIC DNA]</scope>
    <source>
        <strain evidence="3 9">ISC11</strain>
    </source>
</reference>
<reference evidence="5" key="4">
    <citation type="journal article" date="2018" name="Genome Biol.">
        <title>SKESA: strategic k-mer extension for scrupulous assemblies.</title>
        <authorList>
            <person name="Souvorov A."/>
            <person name="Agarwala R."/>
            <person name="Lipman D.J."/>
        </authorList>
    </citation>
    <scope>NUCLEOTIDE SEQUENCE</scope>
    <source>
        <strain evidence="5">91871</strain>
    </source>
</reference>
<dbReference type="InterPro" id="IPR050739">
    <property type="entry name" value="MFP"/>
</dbReference>
<reference evidence="4" key="10">
    <citation type="submission" date="2024-02" db="EMBL/GenBank/DDBJ databases">
        <authorList>
            <consortium name="Clinical and Environmental Microbiology Branch: Whole genome sequencing antimicrobial resistance pathogens in the healthcare setting"/>
        </authorList>
    </citation>
    <scope>NUCLEOTIDE SEQUENCE</scope>
    <source>
        <strain evidence="4">2023GN-00102</strain>
    </source>
</reference>
<reference evidence="8" key="9">
    <citation type="submission" date="2022-12" db="EMBL/GenBank/DDBJ databases">
        <title>2953647.</title>
        <authorList>
            <person name="Hergert J."/>
            <person name="Casey R."/>
            <person name="Wagner J."/>
            <person name="Young E.L."/>
            <person name="Oakeson K.F."/>
        </authorList>
    </citation>
    <scope>NUCLEOTIDE SEQUENCE</scope>
    <source>
        <strain evidence="8">2953647</strain>
    </source>
</reference>
<dbReference type="EMBL" id="DAESCB010000010">
    <property type="protein sequence ID" value="HBH7043160.1"/>
    <property type="molecule type" value="Genomic_DNA"/>
</dbReference>
<dbReference type="SUPFAM" id="SSF111369">
    <property type="entry name" value="HlyD-like secretion proteins"/>
    <property type="match status" value="2"/>
</dbReference>
<proteinExistence type="predicted"/>
<evidence type="ECO:0000313" key="9">
    <source>
        <dbReference type="Proteomes" id="UP000019194"/>
    </source>
</evidence>
<evidence type="ECO:0000313" key="8">
    <source>
        <dbReference type="EMBL" id="WAZ57471.1"/>
    </source>
</evidence>
<keyword evidence="1" id="KW-1133">Transmembrane helix</keyword>
<dbReference type="Proteomes" id="UP001164536">
    <property type="component" value="Chromosome"/>
</dbReference>
<evidence type="ECO:0000313" key="3">
    <source>
        <dbReference type="EMBL" id="CDL39533.1"/>
    </source>
</evidence>
<reference evidence="7" key="7">
    <citation type="journal article" date="2021" name="Microb. Genom.">
        <title>A genomic epidemiological study shows that prevalence of antimicrobial resistance in Enterobacterales is associated with the livestock host, as well as antimicrobial usage.</title>
        <authorList>
            <person name="AbuOun M."/>
            <person name="Jones H."/>
            <person name="Stubberfield E."/>
            <person name="Gilson D."/>
            <person name="Shaw L.P."/>
            <person name="Hubbard A.T.M."/>
            <person name="Chau K.K."/>
            <person name="Sebra R."/>
            <person name="Peto T.E.A."/>
            <person name="Crook D.W."/>
            <person name="Read D.S."/>
            <person name="Gweon H.S."/>
            <person name="Walker A.S."/>
            <person name="Stoesser N."/>
            <person name="Smith R.P."/>
            <person name="Anjum M.F."/>
            <person name="On Behalf Of The Rehab Consortium."/>
        </authorList>
    </citation>
    <scope>NUCLEOTIDE SEQUENCE</scope>
    <source>
        <strain evidence="7">RHBSTW-00370</strain>
    </source>
</reference>
<dbReference type="GeneID" id="86998935"/>
<dbReference type="Proteomes" id="UP000885148">
    <property type="component" value="Unassembled WGS sequence"/>
</dbReference>
<feature type="transmembrane region" description="Helical" evidence="1">
    <location>
        <begin position="31"/>
        <end position="49"/>
    </location>
</feature>
<dbReference type="PANTHER" id="PTHR30386">
    <property type="entry name" value="MEMBRANE FUSION SUBUNIT OF EMRAB-TOLC MULTIDRUG EFFLUX PUMP"/>
    <property type="match status" value="1"/>
</dbReference>
<dbReference type="RefSeq" id="WP_003024202.1">
    <property type="nucleotide sequence ID" value="NZ_AP026940.1"/>
</dbReference>
<dbReference type="EMBL" id="CBWP010000059">
    <property type="protein sequence ID" value="CDL39533.1"/>
    <property type="molecule type" value="Genomic_DNA"/>
</dbReference>
<dbReference type="Proteomes" id="UP000019194">
    <property type="component" value="Unassembled WGS sequence"/>
</dbReference>
<name>A0A0P8HLU0_CITFR</name>
<reference evidence="6 10" key="3">
    <citation type="journal article" date="2017" name="PLoS ONE">
        <title>Genomic and phenotypic characterisation of fluoroquinolone resistance mechanisms in Enterobacteriaceae in Durban, South Africa.</title>
        <authorList>
            <person name="Osei Sekyere J."/>
            <person name="Amoako D.G."/>
        </authorList>
    </citation>
    <scope>NUCLEOTIDE SEQUENCE [LARGE SCALE GENOMIC DNA]</scope>
    <source>
        <strain evidence="6 10">ST62:944112508</strain>
    </source>
</reference>
<keyword evidence="1" id="KW-0472">Membrane</keyword>
<evidence type="ECO:0000313" key="7">
    <source>
        <dbReference type="EMBL" id="QLV28574.1"/>
    </source>
</evidence>
<reference evidence="12" key="6">
    <citation type="submission" date="2020-06" db="EMBL/GenBank/DDBJ databases">
        <title>REHAB project genomes.</title>
        <authorList>
            <person name="Shaw L.P."/>
        </authorList>
    </citation>
    <scope>NUCLEOTIDE SEQUENCE [LARGE SCALE GENOMIC DNA]</scope>
    <source>
        <strain evidence="12">RHBSTW-00370</strain>
    </source>
</reference>
<evidence type="ECO:0000313" key="11">
    <source>
        <dbReference type="Proteomes" id="UP000263627"/>
    </source>
</evidence>
<dbReference type="EMBL" id="CP032184">
    <property type="protein sequence ID" value="AXZ50414.1"/>
    <property type="molecule type" value="Genomic_DNA"/>
</dbReference>
<sequence length="378" mass="41689">MDLLIVLTYVACAWSIFKIFKIPVNKWTVPTAALGGIFIVCGLILLMNYNHPYTFKAQKAVISIPVVPQVTGVVTEVTDKKNTLIKKGEVLFKLNPGRYQARVDRLKADIVTAQHKEQALVAQLDEMIANTQRAKATRDKLAKDYQRYAQGSQAKVNPFSERDIDAARQNYLAQEASVKSSVAEQQQIQSQLDSLILGENSQIASLKAQLAEAEFNLDQTVVRAPSDGYVTQVLMRPGTYAAALPMRPVMVFIPDQKRQIIAQFRQNSLLRLEPGDEAEVVFNALPGKVFSGKLAAISPAVPGGTYQSNGALQSLNSTPGSEGVIATIELNDNAEVSALPDGIYAQVAVYSDHFEHVSVMRKVLLRMTSWVHYLYLDH</sequence>
<evidence type="ECO:0000313" key="10">
    <source>
        <dbReference type="Proteomes" id="UP000050520"/>
    </source>
</evidence>
<dbReference type="Gene3D" id="2.40.30.170">
    <property type="match status" value="1"/>
</dbReference>
<dbReference type="EMBL" id="CP114564">
    <property type="protein sequence ID" value="WAZ57471.1"/>
    <property type="molecule type" value="Genomic_DNA"/>
</dbReference>
<evidence type="ECO:0000313" key="2">
    <source>
        <dbReference type="EMBL" id="AXZ50414.1"/>
    </source>
</evidence>
<reference evidence="5" key="8">
    <citation type="submission" date="2021-07" db="EMBL/GenBank/DDBJ databases">
        <authorList>
            <consortium name="NCBI Pathogen Detection Project"/>
        </authorList>
    </citation>
    <scope>NUCLEOTIDE SEQUENCE</scope>
    <source>
        <strain evidence="5">91871</strain>
    </source>
</reference>
<evidence type="ECO:0000313" key="6">
    <source>
        <dbReference type="EMBL" id="KPR55500.1"/>
    </source>
</evidence>
<dbReference type="Proteomes" id="UP000512222">
    <property type="component" value="Chromosome"/>
</dbReference>
<evidence type="ECO:0000313" key="13">
    <source>
        <dbReference type="Proteomes" id="UP001164536"/>
    </source>
</evidence>
<dbReference type="AlphaFoldDB" id="A0A0P8HLU0"/>